<gene>
    <name evidence="1" type="ORF">POL72_18220</name>
</gene>
<name>A0ABT5BZU3_9BACT</name>
<dbReference type="EMBL" id="JAQNDK010000002">
    <property type="protein sequence ID" value="MDC0679684.1"/>
    <property type="molecule type" value="Genomic_DNA"/>
</dbReference>
<dbReference type="Proteomes" id="UP001217485">
    <property type="component" value="Unassembled WGS sequence"/>
</dbReference>
<comment type="caution">
    <text evidence="1">The sequence shown here is derived from an EMBL/GenBank/DDBJ whole genome shotgun (WGS) entry which is preliminary data.</text>
</comment>
<reference evidence="1 2" key="1">
    <citation type="submission" date="2023-01" db="EMBL/GenBank/DDBJ databases">
        <title>Minimal conservation of predation-associated metabolite biosynthetic gene clusters underscores biosynthetic potential of Myxococcota including descriptions for ten novel species: Archangium lansinium sp. nov., Myxococcus landrumus sp. nov., Nannocystis bai.</title>
        <authorList>
            <person name="Ahearne A."/>
            <person name="Stevens C."/>
            <person name="Dowd S."/>
        </authorList>
    </citation>
    <scope>NUCLEOTIDE SEQUENCE [LARGE SCALE GENOMIC DNA]</scope>
    <source>
        <strain evidence="1 2">WIWO2</strain>
    </source>
</reference>
<dbReference type="RefSeq" id="WP_272096683.1">
    <property type="nucleotide sequence ID" value="NZ_JAQNDK010000002.1"/>
</dbReference>
<proteinExistence type="predicted"/>
<evidence type="ECO:0000313" key="2">
    <source>
        <dbReference type="Proteomes" id="UP001217485"/>
    </source>
</evidence>
<keyword evidence="2" id="KW-1185">Reference proteome</keyword>
<evidence type="ECO:0000313" key="1">
    <source>
        <dbReference type="EMBL" id="MDC0679684.1"/>
    </source>
</evidence>
<accession>A0ABT5BZU3</accession>
<sequence length="86" mass="9970">MTDRAEKRRVLTEEDLSYVVEQLAIFDAHAGVHPYNRAELWGSVMELYLTAKTRADREAFAELVGALRVIDVLDRHFLRREPKGTR</sequence>
<organism evidence="1 2">
    <name type="scientific">Sorangium atrum</name>
    <dbReference type="NCBI Taxonomy" id="2995308"/>
    <lineage>
        <taxon>Bacteria</taxon>
        <taxon>Pseudomonadati</taxon>
        <taxon>Myxococcota</taxon>
        <taxon>Polyangia</taxon>
        <taxon>Polyangiales</taxon>
        <taxon>Polyangiaceae</taxon>
        <taxon>Sorangium</taxon>
    </lineage>
</organism>
<protein>
    <submittedName>
        <fullName evidence="1">Uncharacterized protein</fullName>
    </submittedName>
</protein>